<dbReference type="PANTHER" id="PTHR31528:SF3">
    <property type="entry name" value="THIAMINE BIOSYNTHESIS PROTEIN HI_0357-RELATED"/>
    <property type="match status" value="1"/>
</dbReference>
<comment type="caution">
    <text evidence="3">The sequence shown here is derived from an EMBL/GenBank/DDBJ whole genome shotgun (WGS) entry which is preliminary data.</text>
</comment>
<evidence type="ECO:0000259" key="2">
    <source>
        <dbReference type="Pfam" id="PF09084"/>
    </source>
</evidence>
<gene>
    <name evidence="3" type="ORF">ACFFHM_20010</name>
</gene>
<dbReference type="RefSeq" id="WP_335963050.1">
    <property type="nucleotide sequence ID" value="NZ_JAXBLX010000040.1"/>
</dbReference>
<feature type="chain" id="PRO_5045887490" evidence="1">
    <location>
        <begin position="22"/>
        <end position="347"/>
    </location>
</feature>
<dbReference type="Pfam" id="PF09084">
    <property type="entry name" value="NMT1"/>
    <property type="match status" value="1"/>
</dbReference>
<dbReference type="Proteomes" id="UP001589838">
    <property type="component" value="Unassembled WGS sequence"/>
</dbReference>
<dbReference type="PANTHER" id="PTHR31528">
    <property type="entry name" value="4-AMINO-5-HYDROXYMETHYL-2-METHYLPYRIMIDINE PHOSPHATE SYNTHASE THI11-RELATED"/>
    <property type="match status" value="1"/>
</dbReference>
<proteinExistence type="predicted"/>
<evidence type="ECO:0000313" key="3">
    <source>
        <dbReference type="EMBL" id="MFC0472701.1"/>
    </source>
</evidence>
<dbReference type="Gene3D" id="3.40.190.10">
    <property type="entry name" value="Periplasmic binding protein-like II"/>
    <property type="match status" value="2"/>
</dbReference>
<dbReference type="PROSITE" id="PS51257">
    <property type="entry name" value="PROKAR_LIPOPROTEIN"/>
    <property type="match status" value="1"/>
</dbReference>
<evidence type="ECO:0000256" key="1">
    <source>
        <dbReference type="SAM" id="SignalP"/>
    </source>
</evidence>
<evidence type="ECO:0000313" key="4">
    <source>
        <dbReference type="Proteomes" id="UP001589838"/>
    </source>
</evidence>
<dbReference type="SUPFAM" id="SSF53850">
    <property type="entry name" value="Periplasmic binding protein-like II"/>
    <property type="match status" value="1"/>
</dbReference>
<keyword evidence="1" id="KW-0732">Signal</keyword>
<name>A0ABV6KHB6_9BACI</name>
<feature type="domain" description="SsuA/THI5-like" evidence="2">
    <location>
        <begin position="63"/>
        <end position="276"/>
    </location>
</feature>
<keyword evidence="4" id="KW-1185">Reference proteome</keyword>
<feature type="signal peptide" evidence="1">
    <location>
        <begin position="1"/>
        <end position="21"/>
    </location>
</feature>
<dbReference type="InterPro" id="IPR027939">
    <property type="entry name" value="NMT1/THI5"/>
</dbReference>
<accession>A0ABV6KHB6</accession>
<dbReference type="InterPro" id="IPR015168">
    <property type="entry name" value="SsuA/THI5"/>
</dbReference>
<protein>
    <submittedName>
        <fullName evidence="3">ABC transporter substrate-binding protein</fullName>
    </submittedName>
</protein>
<sequence length="347" mass="38323">MLKKVSTFLLLIIMLVLVGCNQVEEPNQSEEVESEIESEAGGEVPVESSELVEATFMLDWVPNTNHTGIYVAKEKGFFEEEGIDLTIIEPAMEGAVPIVAAGQADFGVGSQTGVTIARSKDIPVVSIAAVIQEHTSGFASPVEKKITSPEDFEGKTYGGFGGAEEEAILNTVLNQHHVDPSSVENVIVGSADFFANTKRDIDFQWIFYGWTGIEAEIRGEDINMIYLKDIDPVFNYYSPVIFSSDAVIKEKPELVEKFVRAMSKGYEFAIEQPDEAAEILIAATPETDEELIRASQNWLSPRYQGGAEKWGIQSEDIWDNFSSWMLEAGLIEIEVSTEEAMTNKFLP</sequence>
<dbReference type="EMBL" id="JBHLUX010000085">
    <property type="protein sequence ID" value="MFC0472701.1"/>
    <property type="molecule type" value="Genomic_DNA"/>
</dbReference>
<reference evidence="3 4" key="1">
    <citation type="submission" date="2024-09" db="EMBL/GenBank/DDBJ databases">
        <authorList>
            <person name="Sun Q."/>
            <person name="Mori K."/>
        </authorList>
    </citation>
    <scope>NUCLEOTIDE SEQUENCE [LARGE SCALE GENOMIC DNA]</scope>
    <source>
        <strain evidence="3 4">NCAIM B.02610</strain>
    </source>
</reference>
<organism evidence="3 4">
    <name type="scientific">Halalkalibacter kiskunsagensis</name>
    <dbReference type="NCBI Taxonomy" id="1548599"/>
    <lineage>
        <taxon>Bacteria</taxon>
        <taxon>Bacillati</taxon>
        <taxon>Bacillota</taxon>
        <taxon>Bacilli</taxon>
        <taxon>Bacillales</taxon>
        <taxon>Bacillaceae</taxon>
        <taxon>Halalkalibacter</taxon>
    </lineage>
</organism>